<dbReference type="AlphaFoldDB" id="A0A1X3EBG9"/>
<gene>
    <name evidence="1" type="ORF">BSZ18_05590</name>
</gene>
<protein>
    <recommendedName>
        <fullName evidence="3">SIR2-like domain-containing protein</fullName>
    </recommendedName>
</protein>
<dbReference type="OrthoDB" id="7060209at2"/>
<comment type="caution">
    <text evidence="1">The sequence shown here is derived from an EMBL/GenBank/DDBJ whole genome shotgun (WGS) entry which is preliminary data.</text>
</comment>
<sequence>MFKQNVVFVIGAGASREYDFPLGSHLKDEIASATRFRFDHGTSRLSSGSPELLDHIRRHVAGDLSRSNDYTKAANVLAGAIPSFISIDEALHYVSESPEAVEVGKIAIVEQILKAERGSALAFDTRTGRPGQLPDGWIAEFFSMAIAGVQRKELHSIFEHVTFINFNYDRAIEQYLYWALQERASAGANEAKEIVDGLNMLRPYGSIGRFSPNYGDQFAFGTTAHFDPFSRLDALGTYTDQKPMHDLKAMSAALLDAKMILILGFGYHPSNVDVIKVNGFPYNGAIIGSALGVHHTNHSVITGQLTQNLKMTVDTVELTAMKAAELLQQFRPRILRWLQ</sequence>
<accession>A0A1X3EBG9</accession>
<reference evidence="1 2" key="1">
    <citation type="submission" date="2017-03" db="EMBL/GenBank/DDBJ databases">
        <title>Whole genome sequences of fourteen strains of Bradyrhizobium canariense and one strain of Bradyrhizobium japonicum isolated from Lupinus (Papilionoideae: Genisteae) species in Algeria.</title>
        <authorList>
            <person name="Crovadore J."/>
            <person name="Chekireb D."/>
            <person name="Brachmann A."/>
            <person name="Chablais R."/>
            <person name="Cochard B."/>
            <person name="Lefort F."/>
        </authorList>
    </citation>
    <scope>NUCLEOTIDE SEQUENCE [LARGE SCALE GENOMIC DNA]</scope>
    <source>
        <strain evidence="1 2">UBMA195</strain>
    </source>
</reference>
<evidence type="ECO:0000313" key="1">
    <source>
        <dbReference type="EMBL" id="OSJ16775.1"/>
    </source>
</evidence>
<organism evidence="1 2">
    <name type="scientific">Bradyrhizobium canariense</name>
    <dbReference type="NCBI Taxonomy" id="255045"/>
    <lineage>
        <taxon>Bacteria</taxon>
        <taxon>Pseudomonadati</taxon>
        <taxon>Pseudomonadota</taxon>
        <taxon>Alphaproteobacteria</taxon>
        <taxon>Hyphomicrobiales</taxon>
        <taxon>Nitrobacteraceae</taxon>
        <taxon>Bradyrhizobium</taxon>
    </lineage>
</organism>
<dbReference type="EMBL" id="NAFI01000147">
    <property type="protein sequence ID" value="OSJ16775.1"/>
    <property type="molecule type" value="Genomic_DNA"/>
</dbReference>
<dbReference type="Proteomes" id="UP000193553">
    <property type="component" value="Unassembled WGS sequence"/>
</dbReference>
<evidence type="ECO:0008006" key="3">
    <source>
        <dbReference type="Google" id="ProtNLM"/>
    </source>
</evidence>
<proteinExistence type="predicted"/>
<evidence type="ECO:0000313" key="2">
    <source>
        <dbReference type="Proteomes" id="UP000193553"/>
    </source>
</evidence>
<dbReference type="RefSeq" id="WP_085349851.1">
    <property type="nucleotide sequence ID" value="NZ_NAEX01000170.1"/>
</dbReference>
<name>A0A1X3EBG9_9BRAD</name>